<dbReference type="PANTHER" id="PTHR31639:SF256">
    <property type="entry name" value="OS07G0242900 PROTEIN"/>
    <property type="match status" value="1"/>
</dbReference>
<dbReference type="Pfam" id="PF24758">
    <property type="entry name" value="LRR_At5g56370"/>
    <property type="match status" value="1"/>
</dbReference>
<dbReference type="Proteomes" id="UP000233551">
    <property type="component" value="Unassembled WGS sequence"/>
</dbReference>
<evidence type="ECO:0000259" key="2">
    <source>
        <dbReference type="Pfam" id="PF24758"/>
    </source>
</evidence>
<dbReference type="STRING" id="22663.A0A2I0JC26"/>
<evidence type="ECO:0000313" key="4">
    <source>
        <dbReference type="Proteomes" id="UP000233551"/>
    </source>
</evidence>
<dbReference type="Gene3D" id="3.80.10.10">
    <property type="entry name" value="Ribonuclease Inhibitor"/>
    <property type="match status" value="1"/>
</dbReference>
<accession>A0A2I0JC26</accession>
<feature type="domain" description="F-box/LRR-repeat protein 15/At3g58940/PEG3-like LRR" evidence="2">
    <location>
        <begin position="116"/>
        <end position="202"/>
    </location>
</feature>
<name>A0A2I0JC26_PUNGR</name>
<dbReference type="PANTHER" id="PTHR31639">
    <property type="entry name" value="F-BOX PROTEIN-LIKE"/>
    <property type="match status" value="1"/>
</dbReference>
<gene>
    <name evidence="3" type="ORF">CRG98_026170</name>
</gene>
<comment type="caution">
    <text evidence="3">The sequence shown here is derived from an EMBL/GenBank/DDBJ whole genome shotgun (WGS) entry which is preliminary data.</text>
</comment>
<evidence type="ECO:0008006" key="5">
    <source>
        <dbReference type="Google" id="ProtNLM"/>
    </source>
</evidence>
<organism evidence="3 4">
    <name type="scientific">Punica granatum</name>
    <name type="common">Pomegranate</name>
    <dbReference type="NCBI Taxonomy" id="22663"/>
    <lineage>
        <taxon>Eukaryota</taxon>
        <taxon>Viridiplantae</taxon>
        <taxon>Streptophyta</taxon>
        <taxon>Embryophyta</taxon>
        <taxon>Tracheophyta</taxon>
        <taxon>Spermatophyta</taxon>
        <taxon>Magnoliopsida</taxon>
        <taxon>eudicotyledons</taxon>
        <taxon>Gunneridae</taxon>
        <taxon>Pentapetalae</taxon>
        <taxon>rosids</taxon>
        <taxon>malvids</taxon>
        <taxon>Myrtales</taxon>
        <taxon>Lythraceae</taxon>
        <taxon>Punica</taxon>
    </lineage>
</organism>
<dbReference type="InterPro" id="IPR055411">
    <property type="entry name" value="LRR_FXL15/At3g58940/PEG3-like"/>
</dbReference>
<proteinExistence type="predicted"/>
<keyword evidence="4" id="KW-1185">Reference proteome</keyword>
<sequence>MTSHKEAEEELDRLGQLPGIIDRILSFLPFKEAVRTSVLSSNWRYQWTMHPEPELVFDDHQRDPPKRSFFGNKSSLDAALSEWEKMKYRVLLFHPGPIRKFMISSRKVPPVPEVERLISCLSRPPSSGLGGAFKNLRTLELSYVEIAKDLLEKLISSCPLLEKVRLICLSDGVAGLAIDAPKLYELKVENCVRIHGIHDVLSLNVVFRFHEPVLNARSYAKITGILQSGLCKDLEGIKRLIDLLGSGMKKTHAPRPEPPRIRRISESRYYEFLKPFVTRRSKRVPDDQQAQRNQRIDKTFIRGLSLQQRYRSLAFRKDTLKYLFLIWGRQEDVEIMDFGGVNPTLRSIDVEIDFGSALLLGVGRSPSIWFTIIVEVCIIYRNYGHSARGRLDPASPLEDPHAAENRNWTCTLPGRPPADDVLLVSI</sequence>
<dbReference type="EMBL" id="PGOL01001857">
    <property type="protein sequence ID" value="PKI53480.1"/>
    <property type="molecule type" value="Genomic_DNA"/>
</dbReference>
<dbReference type="InterPro" id="IPR001810">
    <property type="entry name" value="F-box_dom"/>
</dbReference>
<dbReference type="InterPro" id="IPR036047">
    <property type="entry name" value="F-box-like_dom_sf"/>
</dbReference>
<dbReference type="InterPro" id="IPR032675">
    <property type="entry name" value="LRR_dom_sf"/>
</dbReference>
<feature type="domain" description="F-box" evidence="1">
    <location>
        <begin position="20"/>
        <end position="50"/>
    </location>
</feature>
<protein>
    <recommendedName>
        <fullName evidence="5">F-box domain-containing protein</fullName>
    </recommendedName>
</protein>
<reference evidence="3 4" key="1">
    <citation type="submission" date="2017-11" db="EMBL/GenBank/DDBJ databases">
        <title>De-novo sequencing of pomegranate (Punica granatum L.) genome.</title>
        <authorList>
            <person name="Akparov Z."/>
            <person name="Amiraslanov A."/>
            <person name="Hajiyeva S."/>
            <person name="Abbasov M."/>
            <person name="Kaur K."/>
            <person name="Hamwieh A."/>
            <person name="Solovyev V."/>
            <person name="Salamov A."/>
            <person name="Braich B."/>
            <person name="Kosarev P."/>
            <person name="Mahmoud A."/>
            <person name="Hajiyev E."/>
            <person name="Babayeva S."/>
            <person name="Izzatullayeva V."/>
            <person name="Mammadov A."/>
            <person name="Mammadov A."/>
            <person name="Sharifova S."/>
            <person name="Ojaghi J."/>
            <person name="Eynullazada K."/>
            <person name="Bayramov B."/>
            <person name="Abdulazimova A."/>
            <person name="Shahmuradov I."/>
        </authorList>
    </citation>
    <scope>NUCLEOTIDE SEQUENCE [LARGE SCALE GENOMIC DNA]</scope>
    <source>
        <strain evidence="4">cv. AG2017</strain>
        <tissue evidence="3">Leaf</tissue>
    </source>
</reference>
<dbReference type="SUPFAM" id="SSF52047">
    <property type="entry name" value="RNI-like"/>
    <property type="match status" value="1"/>
</dbReference>
<dbReference type="Pfam" id="PF00646">
    <property type="entry name" value="F-box"/>
    <property type="match status" value="1"/>
</dbReference>
<evidence type="ECO:0000259" key="1">
    <source>
        <dbReference type="Pfam" id="PF00646"/>
    </source>
</evidence>
<dbReference type="SUPFAM" id="SSF81383">
    <property type="entry name" value="F-box domain"/>
    <property type="match status" value="1"/>
</dbReference>
<evidence type="ECO:0000313" key="3">
    <source>
        <dbReference type="EMBL" id="PKI53480.1"/>
    </source>
</evidence>
<dbReference type="AlphaFoldDB" id="A0A2I0JC26"/>